<organism evidence="4">
    <name type="scientific">Kwoniella bestiolae CBS 10118</name>
    <dbReference type="NCBI Taxonomy" id="1296100"/>
    <lineage>
        <taxon>Eukaryota</taxon>
        <taxon>Fungi</taxon>
        <taxon>Dikarya</taxon>
        <taxon>Basidiomycota</taxon>
        <taxon>Agaricomycotina</taxon>
        <taxon>Tremellomycetes</taxon>
        <taxon>Tremellales</taxon>
        <taxon>Cryptococcaceae</taxon>
        <taxon>Kwoniella</taxon>
    </lineage>
</organism>
<sequence>MAQIIETFRQVFPGKPTWSIDDLPDQSGRVVIKNAKVYLLARSEDKALAAIEDLKQKTNKSDIHFIKLDLADLTSIKQSVKEFTDKESQLHVLFNNAGVMFTPNGSKTPQGWEMQLGTNVLGPILLTQLLLPTLIATAQECSGEAKEKGSNIVRIVNTSSMGNIAYAPSKGGFEWSDPNLGFKDTQHSYGQSKFVNVAHADHLSRKYGDQGISAHSLNPGTIDSDLARHASGLFNLLVKPTLYPVEFGRLNSLWAGLTVEAGRPEENGSYYVPWGRKGKPNSAIKDIDNVEKM</sequence>
<dbReference type="VEuPathDB" id="FungiDB:I302_06759"/>
<dbReference type="GO" id="GO:0016491">
    <property type="term" value="F:oxidoreductase activity"/>
    <property type="evidence" value="ECO:0007669"/>
    <property type="project" value="UniProtKB-KW"/>
</dbReference>
<evidence type="ECO:0000313" key="5">
    <source>
        <dbReference type="EMBL" id="WVW85462.1"/>
    </source>
</evidence>
<accession>A0A1B9FYD3</accession>
<reference evidence="5" key="4">
    <citation type="submission" date="2024-02" db="EMBL/GenBank/DDBJ databases">
        <title>Comparative genomics of Cryptococcus and Kwoniella reveals pathogenesis evolution and contrasting modes of karyotype evolution via chromosome fusion or intercentromeric recombination.</title>
        <authorList>
            <person name="Coelho M.A."/>
            <person name="David-Palma M."/>
            <person name="Shea T."/>
            <person name="Bowers K."/>
            <person name="McGinley-Smith S."/>
            <person name="Mohammad A.W."/>
            <person name="Gnirke A."/>
            <person name="Yurkov A.M."/>
            <person name="Nowrousian M."/>
            <person name="Sun S."/>
            <person name="Cuomo C.A."/>
            <person name="Heitman J."/>
        </authorList>
    </citation>
    <scope>NUCLEOTIDE SEQUENCE</scope>
    <source>
        <strain evidence="5">CBS 10118</strain>
    </source>
</reference>
<dbReference type="STRING" id="1296100.A0A1B9FYD3"/>
<dbReference type="EMBL" id="CP144546">
    <property type="protein sequence ID" value="WVW85462.1"/>
    <property type="molecule type" value="Genomic_DNA"/>
</dbReference>
<keyword evidence="6" id="KW-1185">Reference proteome</keyword>
<dbReference type="PANTHER" id="PTHR24320:SF236">
    <property type="entry name" value="SHORT-CHAIN DEHYDROGENASE-RELATED"/>
    <property type="match status" value="1"/>
</dbReference>
<dbReference type="EMBL" id="KI894023">
    <property type="protein sequence ID" value="OCF23775.1"/>
    <property type="molecule type" value="Genomic_DNA"/>
</dbReference>
<proteinExistence type="inferred from homology"/>
<dbReference type="InterPro" id="IPR002347">
    <property type="entry name" value="SDR_fam"/>
</dbReference>
<dbReference type="PANTHER" id="PTHR24320">
    <property type="entry name" value="RETINOL DEHYDROGENASE"/>
    <property type="match status" value="1"/>
</dbReference>
<evidence type="ECO:0000256" key="3">
    <source>
        <dbReference type="ARBA" id="ARBA00023002"/>
    </source>
</evidence>
<reference evidence="5" key="2">
    <citation type="submission" date="2013-07" db="EMBL/GenBank/DDBJ databases">
        <authorList>
            <consortium name="The Broad Institute Genome Sequencing Platform"/>
            <person name="Cuomo C."/>
            <person name="Litvintseva A."/>
            <person name="Chen Y."/>
            <person name="Heitman J."/>
            <person name="Sun S."/>
            <person name="Springer D."/>
            <person name="Dromer F."/>
            <person name="Young S.K."/>
            <person name="Zeng Q."/>
            <person name="Gargeya S."/>
            <person name="Fitzgerald M."/>
            <person name="Abouelleil A."/>
            <person name="Alvarado L."/>
            <person name="Berlin A.M."/>
            <person name="Chapman S.B."/>
            <person name="Dewar J."/>
            <person name="Goldberg J."/>
            <person name="Griggs A."/>
            <person name="Gujja S."/>
            <person name="Hansen M."/>
            <person name="Howarth C."/>
            <person name="Imamovic A."/>
            <person name="Larimer J."/>
            <person name="McCowan C."/>
            <person name="Murphy C."/>
            <person name="Pearson M."/>
            <person name="Priest M."/>
            <person name="Roberts A."/>
            <person name="Saif S."/>
            <person name="Shea T."/>
            <person name="Sykes S."/>
            <person name="Wortman J."/>
            <person name="Nusbaum C."/>
            <person name="Birren B."/>
        </authorList>
    </citation>
    <scope>NUCLEOTIDE SEQUENCE</scope>
    <source>
        <strain evidence="5">CBS 10118</strain>
    </source>
</reference>
<evidence type="ECO:0000313" key="4">
    <source>
        <dbReference type="EMBL" id="OCF23775.1"/>
    </source>
</evidence>
<dbReference type="OrthoDB" id="191139at2759"/>
<evidence type="ECO:0008006" key="7">
    <source>
        <dbReference type="Google" id="ProtNLM"/>
    </source>
</evidence>
<dbReference type="KEGG" id="kbi:30211158"/>
<dbReference type="Pfam" id="PF00106">
    <property type="entry name" value="adh_short"/>
    <property type="match status" value="1"/>
</dbReference>
<evidence type="ECO:0000256" key="1">
    <source>
        <dbReference type="ARBA" id="ARBA00006484"/>
    </source>
</evidence>
<reference evidence="4" key="3">
    <citation type="submission" date="2014-01" db="EMBL/GenBank/DDBJ databases">
        <title>Evolution of pathogenesis and genome organization in the Tremellales.</title>
        <authorList>
            <person name="Cuomo C."/>
            <person name="Litvintseva A."/>
            <person name="Heitman J."/>
            <person name="Chen Y."/>
            <person name="Sun S."/>
            <person name="Springer D."/>
            <person name="Dromer F."/>
            <person name="Young S."/>
            <person name="Zeng Q."/>
            <person name="Chapman S."/>
            <person name="Gujja S."/>
            <person name="Saif S."/>
            <person name="Birren B."/>
        </authorList>
    </citation>
    <scope>NUCLEOTIDE SEQUENCE</scope>
    <source>
        <strain evidence="4">CBS 10118</strain>
    </source>
</reference>
<dbReference type="GeneID" id="30211158"/>
<dbReference type="InterPro" id="IPR036291">
    <property type="entry name" value="NAD(P)-bd_dom_sf"/>
</dbReference>
<dbReference type="Gene3D" id="3.40.50.720">
    <property type="entry name" value="NAD(P)-binding Rossmann-like Domain"/>
    <property type="match status" value="1"/>
</dbReference>
<keyword evidence="3" id="KW-0560">Oxidoreductase</keyword>
<keyword evidence="2" id="KW-0521">NADP</keyword>
<evidence type="ECO:0000256" key="2">
    <source>
        <dbReference type="ARBA" id="ARBA00022857"/>
    </source>
</evidence>
<dbReference type="Proteomes" id="UP000092730">
    <property type="component" value="Chromosome 6"/>
</dbReference>
<dbReference type="AlphaFoldDB" id="A0A1B9FYD3"/>
<dbReference type="SUPFAM" id="SSF51735">
    <property type="entry name" value="NAD(P)-binding Rossmann-fold domains"/>
    <property type="match status" value="1"/>
</dbReference>
<evidence type="ECO:0000313" key="6">
    <source>
        <dbReference type="Proteomes" id="UP000092730"/>
    </source>
</evidence>
<dbReference type="RefSeq" id="XP_019044845.1">
    <property type="nucleotide sequence ID" value="XM_019193368.1"/>
</dbReference>
<reference evidence="4" key="1">
    <citation type="submission" date="2013-07" db="EMBL/GenBank/DDBJ databases">
        <title>The Genome Sequence of Cryptococcus bestiolae CBS10118.</title>
        <authorList>
            <consortium name="The Broad Institute Genome Sequencing Platform"/>
            <person name="Cuomo C."/>
            <person name="Litvintseva A."/>
            <person name="Chen Y."/>
            <person name="Heitman J."/>
            <person name="Sun S."/>
            <person name="Springer D."/>
            <person name="Dromer F."/>
            <person name="Young S.K."/>
            <person name="Zeng Q."/>
            <person name="Gargeya S."/>
            <person name="Fitzgerald M."/>
            <person name="Abouelleil A."/>
            <person name="Alvarado L."/>
            <person name="Berlin A.M."/>
            <person name="Chapman S.B."/>
            <person name="Dewar J."/>
            <person name="Goldberg J."/>
            <person name="Griggs A."/>
            <person name="Gujja S."/>
            <person name="Hansen M."/>
            <person name="Howarth C."/>
            <person name="Imamovic A."/>
            <person name="Larimer J."/>
            <person name="McCowan C."/>
            <person name="Murphy C."/>
            <person name="Pearson M."/>
            <person name="Priest M."/>
            <person name="Roberts A."/>
            <person name="Saif S."/>
            <person name="Shea T."/>
            <person name="Sykes S."/>
            <person name="Wortman J."/>
            <person name="Nusbaum C."/>
            <person name="Birren B."/>
        </authorList>
    </citation>
    <scope>NUCLEOTIDE SEQUENCE [LARGE SCALE GENOMIC DNA]</scope>
    <source>
        <strain evidence="4">CBS 10118</strain>
    </source>
</reference>
<protein>
    <recommendedName>
        <fullName evidence="7">Short-chain dehydrogenase</fullName>
    </recommendedName>
</protein>
<gene>
    <name evidence="4" type="ORF">I302_06759</name>
    <name evidence="5" type="ORF">I302_107500</name>
</gene>
<comment type="similarity">
    <text evidence="1">Belongs to the short-chain dehydrogenases/reductases (SDR) family.</text>
</comment>
<name>A0A1B9FYD3_9TREE</name>